<dbReference type="InterPro" id="IPR016047">
    <property type="entry name" value="M23ase_b-sheet_dom"/>
</dbReference>
<evidence type="ECO:0000256" key="1">
    <source>
        <dbReference type="ARBA" id="ARBA00022729"/>
    </source>
</evidence>
<evidence type="ECO:0000313" key="4">
    <source>
        <dbReference type="EMBL" id="BCT75688.1"/>
    </source>
</evidence>
<dbReference type="EMBL" id="AP024525">
    <property type="protein sequence ID" value="BCT75688.1"/>
    <property type="molecule type" value="Genomic_DNA"/>
</dbReference>
<evidence type="ECO:0000313" key="5">
    <source>
        <dbReference type="Proteomes" id="UP001319861"/>
    </source>
</evidence>
<dbReference type="Proteomes" id="UP001319861">
    <property type="component" value="Chromosome"/>
</dbReference>
<dbReference type="RefSeq" id="WP_229232408.1">
    <property type="nucleotide sequence ID" value="NZ_AP024525.1"/>
</dbReference>
<gene>
    <name evidence="4" type="ORF">SCMU_15300</name>
</gene>
<dbReference type="Pfam" id="PF01551">
    <property type="entry name" value="Peptidase_M23"/>
    <property type="match status" value="1"/>
</dbReference>
<feature type="region of interest" description="Disordered" evidence="2">
    <location>
        <begin position="48"/>
        <end position="69"/>
    </location>
</feature>
<name>A0ABN6FG09_SINCY</name>
<dbReference type="InterPro" id="IPR011055">
    <property type="entry name" value="Dup_hybrid_motif"/>
</dbReference>
<proteinExistence type="predicted"/>
<organism evidence="4 5">
    <name type="scientific">Sinomonas cyclohexanicum</name>
    <name type="common">Corynebacterium cyclohexanicum</name>
    <dbReference type="NCBI Taxonomy" id="322009"/>
    <lineage>
        <taxon>Bacteria</taxon>
        <taxon>Bacillati</taxon>
        <taxon>Actinomycetota</taxon>
        <taxon>Actinomycetes</taxon>
        <taxon>Micrococcales</taxon>
        <taxon>Micrococcaceae</taxon>
        <taxon>Sinomonas</taxon>
    </lineage>
</organism>
<protein>
    <recommendedName>
        <fullName evidence="3">M23ase beta-sheet core domain-containing protein</fullName>
    </recommendedName>
</protein>
<dbReference type="InterPro" id="IPR050570">
    <property type="entry name" value="Cell_wall_metabolism_enzyme"/>
</dbReference>
<dbReference type="PANTHER" id="PTHR21666">
    <property type="entry name" value="PEPTIDASE-RELATED"/>
    <property type="match status" value="1"/>
</dbReference>
<reference evidence="4 5" key="1">
    <citation type="journal article" date="2021" name="J. Biosci. Bioeng.">
        <title>Identification and characterization of a chc gene cluster responsible for the aromatization pathway of cyclohexanecarboxylate degradation in Sinomonas cyclohexanicum ATCC 51369.</title>
        <authorList>
            <person name="Yamamoto T."/>
            <person name="Hasegawa Y."/>
            <person name="Lau P.C.K."/>
            <person name="Iwaki H."/>
        </authorList>
    </citation>
    <scope>NUCLEOTIDE SEQUENCE [LARGE SCALE GENOMIC DNA]</scope>
    <source>
        <strain evidence="4 5">ATCC 51369</strain>
    </source>
</reference>
<dbReference type="Gene3D" id="2.70.70.10">
    <property type="entry name" value="Glucose Permease (Domain IIA)"/>
    <property type="match status" value="1"/>
</dbReference>
<evidence type="ECO:0000259" key="3">
    <source>
        <dbReference type="Pfam" id="PF01551"/>
    </source>
</evidence>
<evidence type="ECO:0000256" key="2">
    <source>
        <dbReference type="SAM" id="MobiDB-lite"/>
    </source>
</evidence>
<feature type="domain" description="M23ase beta-sheet core" evidence="3">
    <location>
        <begin position="92"/>
        <end position="187"/>
    </location>
</feature>
<dbReference type="CDD" id="cd12797">
    <property type="entry name" value="M23_peptidase"/>
    <property type="match status" value="1"/>
</dbReference>
<keyword evidence="1" id="KW-0732">Signal</keyword>
<feature type="compositionally biased region" description="Low complexity" evidence="2">
    <location>
        <begin position="48"/>
        <end position="61"/>
    </location>
</feature>
<sequence>MTRGSGATGSGITGSGITKPRPPIGRAIAVLIVGALTCTLSLSAAAARPSGAADGRPPGAAQSAPQGWAWPLDPRPAVVRAFDPPSRPWLSGHRGVDLAAASGTEVRAPAAGTVVFSGWVVDRPVVTLDHGDGHRSSFEPVVGVVEVGAAVARGAPMGTLVTSEASHCAPASCLHWGVREGEQYVDPLAFIEDRRPSILLPWTDR</sequence>
<keyword evidence="5" id="KW-1185">Reference proteome</keyword>
<accession>A0ABN6FG09</accession>
<dbReference type="SUPFAM" id="SSF51261">
    <property type="entry name" value="Duplicated hybrid motif"/>
    <property type="match status" value="1"/>
</dbReference>
<dbReference type="PANTHER" id="PTHR21666:SF289">
    <property type="entry name" value="L-ALA--D-GLU ENDOPEPTIDASE"/>
    <property type="match status" value="1"/>
</dbReference>